<evidence type="ECO:0000256" key="7">
    <source>
        <dbReference type="ARBA" id="ARBA00022842"/>
    </source>
</evidence>
<name>A0A0N1INM7_PAPMA</name>
<dbReference type="GO" id="GO:0006021">
    <property type="term" value="P:inositol biosynthetic process"/>
    <property type="evidence" value="ECO:0007669"/>
    <property type="project" value="UniProtKB-UniPathway"/>
</dbReference>
<reference evidence="10 11" key="1">
    <citation type="journal article" date="2015" name="Nat. Commun.">
        <title>Outbred genome sequencing and CRISPR/Cas9 gene editing in butterflies.</title>
        <authorList>
            <person name="Li X."/>
            <person name="Fan D."/>
            <person name="Zhang W."/>
            <person name="Liu G."/>
            <person name="Zhang L."/>
            <person name="Zhao L."/>
            <person name="Fang X."/>
            <person name="Chen L."/>
            <person name="Dong Y."/>
            <person name="Chen Y."/>
            <person name="Ding Y."/>
            <person name="Zhao R."/>
            <person name="Feng M."/>
            <person name="Zhu Y."/>
            <person name="Feng Y."/>
            <person name="Jiang X."/>
            <person name="Zhu D."/>
            <person name="Xiang H."/>
            <person name="Feng X."/>
            <person name="Li S."/>
            <person name="Wang J."/>
            <person name="Zhang G."/>
            <person name="Kronforst M.R."/>
            <person name="Wang W."/>
        </authorList>
    </citation>
    <scope>NUCLEOTIDE SEQUENCE [LARGE SCALE GENOMIC DNA]</scope>
    <source>
        <strain evidence="10">Ya'a_city_454_Pm</strain>
        <tissue evidence="10">Whole body</tissue>
    </source>
</reference>
<feature type="binding site" evidence="8">
    <location>
        <position position="219"/>
    </location>
    <ligand>
        <name>Mg(2+)</name>
        <dbReference type="ChEBI" id="CHEBI:18420"/>
        <label>1</label>
        <note>catalytic</note>
    </ligand>
</feature>
<evidence type="ECO:0000256" key="8">
    <source>
        <dbReference type="PIRSR" id="PIRSR600760-2"/>
    </source>
</evidence>
<dbReference type="FunFam" id="3.30.540.10:FF:000004">
    <property type="entry name" value="Inositol-1-monophosphatase"/>
    <property type="match status" value="1"/>
</dbReference>
<dbReference type="CDD" id="cd01639">
    <property type="entry name" value="IMPase"/>
    <property type="match status" value="1"/>
</dbReference>
<dbReference type="PANTHER" id="PTHR20854:SF4">
    <property type="entry name" value="INOSITOL-1-MONOPHOSPHATASE-RELATED"/>
    <property type="match status" value="1"/>
</dbReference>
<dbReference type="EC" id="3.1.3.25" evidence="9"/>
<dbReference type="PRINTS" id="PR00378">
    <property type="entry name" value="LIIMPHPHTASE"/>
</dbReference>
<comment type="similarity">
    <text evidence="4 9">Belongs to the inositol monophosphatase superfamily.</text>
</comment>
<dbReference type="InterPro" id="IPR020550">
    <property type="entry name" value="Inositol_monophosphatase_CS"/>
</dbReference>
<feature type="binding site" evidence="8">
    <location>
        <position position="90"/>
    </location>
    <ligand>
        <name>Mg(2+)</name>
        <dbReference type="ChEBI" id="CHEBI:18420"/>
        <label>2</label>
    </ligand>
</feature>
<comment type="catalytic activity">
    <reaction evidence="1 9">
        <text>a myo-inositol phosphate + H2O = myo-inositol + phosphate</text>
        <dbReference type="Rhea" id="RHEA:24056"/>
        <dbReference type="ChEBI" id="CHEBI:15377"/>
        <dbReference type="ChEBI" id="CHEBI:17268"/>
        <dbReference type="ChEBI" id="CHEBI:43474"/>
        <dbReference type="ChEBI" id="CHEBI:84139"/>
        <dbReference type="EC" id="3.1.3.25"/>
    </reaction>
</comment>
<evidence type="ECO:0000313" key="10">
    <source>
        <dbReference type="EMBL" id="KPJ08100.1"/>
    </source>
</evidence>
<dbReference type="InParanoid" id="A0A0N1INM7"/>
<evidence type="ECO:0000256" key="1">
    <source>
        <dbReference type="ARBA" id="ARBA00001033"/>
    </source>
</evidence>
<sequence length="273" mass="29865">MRNVVNDYFDVAVGIVRKAGRFITQYGSGCEEFEVKSCDIDFVTKVDKMVENFIIHSISKQYPSHKFIGEESVAGGAKVDLTDDPTWVIDPVDGTMNFVHGFPFSCISLALLISKEPVLGIIYNPLMDKLYSAKEGQGACLNGEPIHTSKVKELRHALVAFETGTSRDEEKVKVVFENFKTMVGQAHGIRALGSAALNMAMVAEGRADANFEFGIHIWDIAAGCLIVKEAGGVCIDPSGGPINLLSRRMLCAGRAELANELSKKLTQYYPDHD</sequence>
<evidence type="ECO:0000256" key="9">
    <source>
        <dbReference type="RuleBase" id="RU364068"/>
    </source>
</evidence>
<dbReference type="SUPFAM" id="SSF56655">
    <property type="entry name" value="Carbohydrate phosphatase"/>
    <property type="match status" value="1"/>
</dbReference>
<dbReference type="PROSITE" id="PS00630">
    <property type="entry name" value="IMP_2"/>
    <property type="match status" value="1"/>
</dbReference>
<keyword evidence="5 8" id="KW-0479">Metal-binding</keyword>
<dbReference type="GO" id="GO:0007165">
    <property type="term" value="P:signal transduction"/>
    <property type="evidence" value="ECO:0007669"/>
    <property type="project" value="TreeGrafter"/>
</dbReference>
<proteinExistence type="inferred from homology"/>
<dbReference type="Gene3D" id="3.40.190.80">
    <property type="match status" value="1"/>
</dbReference>
<dbReference type="KEGG" id="pmac:106718257"/>
<evidence type="ECO:0000256" key="6">
    <source>
        <dbReference type="ARBA" id="ARBA00022801"/>
    </source>
</evidence>
<dbReference type="GO" id="GO:0008934">
    <property type="term" value="F:inositol monophosphate 1-phosphatase activity"/>
    <property type="evidence" value="ECO:0007669"/>
    <property type="project" value="InterPro"/>
</dbReference>
<feature type="binding site" evidence="8">
    <location>
        <position position="70"/>
    </location>
    <ligand>
        <name>Mg(2+)</name>
        <dbReference type="ChEBI" id="CHEBI:18420"/>
        <label>1</label>
        <note>catalytic</note>
    </ligand>
</feature>
<dbReference type="InterPro" id="IPR000760">
    <property type="entry name" value="Inositol_monophosphatase-like"/>
</dbReference>
<dbReference type="PRINTS" id="PR00377">
    <property type="entry name" value="IMPHPHTASES"/>
</dbReference>
<dbReference type="OrthoDB" id="10254945at2759"/>
<comment type="pathway">
    <text evidence="3 9">Polyol metabolism; myo-inositol biosynthesis; myo-inositol from D-glucose 6-phosphate: step 2/2.</text>
</comment>
<dbReference type="GO" id="GO:0046854">
    <property type="term" value="P:phosphatidylinositol phosphate biosynthetic process"/>
    <property type="evidence" value="ECO:0007669"/>
    <property type="project" value="InterPro"/>
</dbReference>
<dbReference type="InterPro" id="IPR033942">
    <property type="entry name" value="IMPase"/>
</dbReference>
<dbReference type="UniPathway" id="UPA00823">
    <property type="reaction ID" value="UER00788"/>
</dbReference>
<dbReference type="Proteomes" id="UP000053240">
    <property type="component" value="Unassembled WGS sequence"/>
</dbReference>
<dbReference type="InterPro" id="IPR020583">
    <property type="entry name" value="Inositol_monoP_metal-BS"/>
</dbReference>
<dbReference type="STRING" id="76193.A0A0N1INM7"/>
<dbReference type="GO" id="GO:0046872">
    <property type="term" value="F:metal ion binding"/>
    <property type="evidence" value="ECO:0007669"/>
    <property type="project" value="UniProtKB-KW"/>
</dbReference>
<evidence type="ECO:0000256" key="2">
    <source>
        <dbReference type="ARBA" id="ARBA00001946"/>
    </source>
</evidence>
<gene>
    <name evidence="10" type="ORF">RR48_01370</name>
</gene>
<evidence type="ECO:0000256" key="5">
    <source>
        <dbReference type="ARBA" id="ARBA00022723"/>
    </source>
</evidence>
<accession>A0A0N1INM7</accession>
<evidence type="ECO:0000313" key="11">
    <source>
        <dbReference type="Proteomes" id="UP000053240"/>
    </source>
</evidence>
<dbReference type="FunCoup" id="A0A0N1INM7">
    <property type="interactions" value="637"/>
</dbReference>
<protein>
    <recommendedName>
        <fullName evidence="9">Inositol-1-monophosphatase</fullName>
        <ecNumber evidence="9">3.1.3.25</ecNumber>
    </recommendedName>
</protein>
<feature type="binding site" evidence="8">
    <location>
        <position position="93"/>
    </location>
    <ligand>
        <name>Mg(2+)</name>
        <dbReference type="ChEBI" id="CHEBI:18420"/>
        <label>2</label>
    </ligand>
</feature>
<dbReference type="FunFam" id="3.40.190.80:FF:000002">
    <property type="entry name" value="Inositol-1-monophosphatase"/>
    <property type="match status" value="1"/>
</dbReference>
<dbReference type="EMBL" id="KQ461156">
    <property type="protein sequence ID" value="KPJ08100.1"/>
    <property type="molecule type" value="Genomic_DNA"/>
</dbReference>
<evidence type="ECO:0000256" key="3">
    <source>
        <dbReference type="ARBA" id="ARBA00005152"/>
    </source>
</evidence>
<keyword evidence="11" id="KW-1185">Reference proteome</keyword>
<dbReference type="InterPro" id="IPR020552">
    <property type="entry name" value="Inositol_monoPase_Li-sen"/>
</dbReference>
<organism evidence="10 11">
    <name type="scientific">Papilio machaon</name>
    <name type="common">Old World swallowtail butterfly</name>
    <dbReference type="NCBI Taxonomy" id="76193"/>
    <lineage>
        <taxon>Eukaryota</taxon>
        <taxon>Metazoa</taxon>
        <taxon>Ecdysozoa</taxon>
        <taxon>Arthropoda</taxon>
        <taxon>Hexapoda</taxon>
        <taxon>Insecta</taxon>
        <taxon>Pterygota</taxon>
        <taxon>Neoptera</taxon>
        <taxon>Endopterygota</taxon>
        <taxon>Lepidoptera</taxon>
        <taxon>Glossata</taxon>
        <taxon>Ditrysia</taxon>
        <taxon>Papilionoidea</taxon>
        <taxon>Papilionidae</taxon>
        <taxon>Papilioninae</taxon>
        <taxon>Papilio</taxon>
    </lineage>
</organism>
<dbReference type="AlphaFoldDB" id="A0A0N1INM7"/>
<evidence type="ECO:0000256" key="4">
    <source>
        <dbReference type="ARBA" id="ARBA00009759"/>
    </source>
</evidence>
<dbReference type="Gene3D" id="3.30.540.10">
    <property type="entry name" value="Fructose-1,6-Bisphosphatase, subunit A, domain 1"/>
    <property type="match status" value="1"/>
</dbReference>
<dbReference type="PROSITE" id="PS00629">
    <property type="entry name" value="IMP_1"/>
    <property type="match status" value="1"/>
</dbReference>
<dbReference type="Pfam" id="PF00459">
    <property type="entry name" value="Inositol_P"/>
    <property type="match status" value="1"/>
</dbReference>
<comment type="cofactor">
    <cofactor evidence="2 8 9">
        <name>Mg(2+)</name>
        <dbReference type="ChEBI" id="CHEBI:18420"/>
    </cofactor>
</comment>
<dbReference type="OMA" id="ERGLHPW"/>
<keyword evidence="6 9" id="KW-0378">Hydrolase</keyword>
<dbReference type="PANTHER" id="PTHR20854">
    <property type="entry name" value="INOSITOL MONOPHOSPHATASE"/>
    <property type="match status" value="1"/>
</dbReference>
<keyword evidence="7 8" id="KW-0460">Magnesium</keyword>